<evidence type="ECO:0000313" key="3">
    <source>
        <dbReference type="Proteomes" id="UP001432322"/>
    </source>
</evidence>
<comment type="caution">
    <text evidence="2">The sequence shown here is derived from an EMBL/GenBank/DDBJ whole genome shotgun (WGS) entry which is preliminary data.</text>
</comment>
<feature type="region of interest" description="Disordered" evidence="1">
    <location>
        <begin position="247"/>
        <end position="281"/>
    </location>
</feature>
<dbReference type="Proteomes" id="UP001432322">
    <property type="component" value="Unassembled WGS sequence"/>
</dbReference>
<evidence type="ECO:0000256" key="1">
    <source>
        <dbReference type="SAM" id="MobiDB-lite"/>
    </source>
</evidence>
<feature type="compositionally biased region" description="Low complexity" evidence="1">
    <location>
        <begin position="61"/>
        <end position="77"/>
    </location>
</feature>
<feature type="region of interest" description="Disordered" evidence="1">
    <location>
        <begin position="1"/>
        <end position="191"/>
    </location>
</feature>
<dbReference type="EMBL" id="BTSY01000005">
    <property type="protein sequence ID" value="GMT29095.1"/>
    <property type="molecule type" value="Genomic_DNA"/>
</dbReference>
<sequence>MTNGTQTLYGYVQGPGYGNSNDWRSAGKKNSREEENYYDISEYSTSSNPMRAPRPSPPPHRSAAAAAHATHAAVRHSPSGHSHLGGYQQQQAAPLGRNGSAGSSQNGGYYSSNSSCAVGPTTSYHQPGTSARRQSISSRAPSVEDEDDGFYDNIGIYGSMSDDRRYSRGSELGDTVSMSSARLPPSTKPTRIGSFLSKIGARSNGASLVRSPGTAASLVSLNKVAMEPPIQQRGSLVKSNSLSNDPWRKEVIEGSQGKRGNSTGLGARLKNSLFGSKKRLN</sequence>
<organism evidence="2 3">
    <name type="scientific">Pristionchus fissidentatus</name>
    <dbReference type="NCBI Taxonomy" id="1538716"/>
    <lineage>
        <taxon>Eukaryota</taxon>
        <taxon>Metazoa</taxon>
        <taxon>Ecdysozoa</taxon>
        <taxon>Nematoda</taxon>
        <taxon>Chromadorea</taxon>
        <taxon>Rhabditida</taxon>
        <taxon>Rhabditina</taxon>
        <taxon>Diplogasteromorpha</taxon>
        <taxon>Diplogasteroidea</taxon>
        <taxon>Neodiplogasteridae</taxon>
        <taxon>Pristionchus</taxon>
    </lineage>
</organism>
<gene>
    <name evidence="2" type="ORF">PFISCL1PPCAC_20392</name>
</gene>
<accession>A0AAV5WEN7</accession>
<feature type="compositionally biased region" description="Polar residues" evidence="1">
    <location>
        <begin position="120"/>
        <end position="140"/>
    </location>
</feature>
<protein>
    <submittedName>
        <fullName evidence="2">Uncharacterized protein</fullName>
    </submittedName>
</protein>
<evidence type="ECO:0000313" key="2">
    <source>
        <dbReference type="EMBL" id="GMT29095.1"/>
    </source>
</evidence>
<name>A0AAV5WEN7_9BILA</name>
<proteinExistence type="predicted"/>
<feature type="compositionally biased region" description="Low complexity" evidence="1">
    <location>
        <begin position="96"/>
        <end position="115"/>
    </location>
</feature>
<dbReference type="AlphaFoldDB" id="A0AAV5WEN7"/>
<keyword evidence="3" id="KW-1185">Reference proteome</keyword>
<reference evidence="2" key="1">
    <citation type="submission" date="2023-10" db="EMBL/GenBank/DDBJ databases">
        <title>Genome assembly of Pristionchus species.</title>
        <authorList>
            <person name="Yoshida K."/>
            <person name="Sommer R.J."/>
        </authorList>
    </citation>
    <scope>NUCLEOTIDE SEQUENCE</scope>
    <source>
        <strain evidence="2">RS5133</strain>
    </source>
</reference>